<dbReference type="PANTHER" id="PTHR12992">
    <property type="entry name" value="NUDIX HYDROLASE"/>
    <property type="match status" value="1"/>
</dbReference>
<dbReference type="Proteomes" id="UP000091857">
    <property type="component" value="Chromosome 16"/>
</dbReference>
<dbReference type="SUPFAM" id="SSF55811">
    <property type="entry name" value="Nudix"/>
    <property type="match status" value="1"/>
</dbReference>
<dbReference type="Gene3D" id="3.90.79.10">
    <property type="entry name" value="Nucleoside Triphosphate Pyrophosphohydrolase"/>
    <property type="match status" value="1"/>
</dbReference>
<evidence type="ECO:0000259" key="8">
    <source>
        <dbReference type="PROSITE" id="PS51462"/>
    </source>
</evidence>
<sequence length="248" mass="27619">MVQKSQKLLSLAQQLRLYKPQYSLTEEHPQQRVPKEGTNSVSQSLNSTAESAGINNRAAVLVCIFEGNDSDLRVFLTKRSSSLSSHSGEVALPGGKREDGDADDIETALREAQEEIGLDPALVDVVAVLEPFVTLSGIAVVPVVGILFDKKAFVPSPNANEVEAIFDVPVEMFLKDENHRTEKKQWLGYKYSLHYFDYQTGSQRFVIWALTAGIMIRVASIVYQRPPTFLEQRPPFWGGVSQRDIPKL</sequence>
<dbReference type="GO" id="GO:0000210">
    <property type="term" value="F:NAD+ diphosphatase activity"/>
    <property type="evidence" value="ECO:0007669"/>
    <property type="project" value="EnsemblPlants"/>
</dbReference>
<dbReference type="STRING" id="3983.A0A2C9U9E6"/>
<protein>
    <recommendedName>
        <fullName evidence="8">Nudix hydrolase domain-containing protein</fullName>
    </recommendedName>
</protein>
<dbReference type="InterPro" id="IPR045121">
    <property type="entry name" value="CoAse"/>
</dbReference>
<accession>A0A2C9U9E6</accession>
<dbReference type="GO" id="GO:0015937">
    <property type="term" value="P:coenzyme A biosynthetic process"/>
    <property type="evidence" value="ECO:0007669"/>
    <property type="project" value="EnsemblPlants"/>
</dbReference>
<comment type="cofactor">
    <cofactor evidence="1">
        <name>Mn(2+)</name>
        <dbReference type="ChEBI" id="CHEBI:29035"/>
    </cofactor>
</comment>
<keyword evidence="10" id="KW-1185">Reference proteome</keyword>
<dbReference type="CDD" id="cd03426">
    <property type="entry name" value="NUDIX_CoAse_Nudt7"/>
    <property type="match status" value="1"/>
</dbReference>
<feature type="region of interest" description="Disordered" evidence="7">
    <location>
        <begin position="22"/>
        <end position="46"/>
    </location>
</feature>
<evidence type="ECO:0000313" key="9">
    <source>
        <dbReference type="EMBL" id="OAY26278.1"/>
    </source>
</evidence>
<feature type="compositionally biased region" description="Polar residues" evidence="7">
    <location>
        <begin position="37"/>
        <end position="46"/>
    </location>
</feature>
<dbReference type="GO" id="GO:0005829">
    <property type="term" value="C:cytosol"/>
    <property type="evidence" value="ECO:0007669"/>
    <property type="project" value="EnsemblPlants"/>
</dbReference>
<dbReference type="PROSITE" id="PS51462">
    <property type="entry name" value="NUDIX"/>
    <property type="match status" value="1"/>
</dbReference>
<feature type="domain" description="Nudix hydrolase" evidence="8">
    <location>
        <begin position="55"/>
        <end position="190"/>
    </location>
</feature>
<reference evidence="10" key="1">
    <citation type="journal article" date="2016" name="Nat. Biotechnol.">
        <title>Sequencing wild and cultivated cassava and related species reveals extensive interspecific hybridization and genetic diversity.</title>
        <authorList>
            <person name="Bredeson J.V."/>
            <person name="Lyons J.B."/>
            <person name="Prochnik S.E."/>
            <person name="Wu G.A."/>
            <person name="Ha C.M."/>
            <person name="Edsinger-Gonzales E."/>
            <person name="Grimwood J."/>
            <person name="Schmutz J."/>
            <person name="Rabbi I.Y."/>
            <person name="Egesi C."/>
            <person name="Nauluvula P."/>
            <person name="Lebot V."/>
            <person name="Ndunguru J."/>
            <person name="Mkamilo G."/>
            <person name="Bart R.S."/>
            <person name="Setter T.L."/>
            <person name="Gleadow R.M."/>
            <person name="Kulakow P."/>
            <person name="Ferguson M.E."/>
            <person name="Rounsley S."/>
            <person name="Rokhsar D.S."/>
        </authorList>
    </citation>
    <scope>NUCLEOTIDE SEQUENCE [LARGE SCALE GENOMIC DNA]</scope>
    <source>
        <strain evidence="10">cv. AM560-2</strain>
    </source>
</reference>
<name>A0A2C9U9E6_MANES</name>
<keyword evidence="5" id="KW-0460">Magnesium</keyword>
<comment type="caution">
    <text evidence="9">The sequence shown here is derived from an EMBL/GenBank/DDBJ whole genome shotgun (WGS) entry which is preliminary data.</text>
</comment>
<gene>
    <name evidence="9" type="ORF">MANES_16G035400v8</name>
</gene>
<dbReference type="PANTHER" id="PTHR12992:SF41">
    <property type="entry name" value="NUDIX HYDROLASE 11"/>
    <property type="match status" value="1"/>
</dbReference>
<dbReference type="GO" id="GO:0015938">
    <property type="term" value="P:coenzyme A catabolic process"/>
    <property type="evidence" value="ECO:0000318"/>
    <property type="project" value="GO_Central"/>
</dbReference>
<keyword evidence="6" id="KW-0464">Manganese</keyword>
<evidence type="ECO:0000313" key="10">
    <source>
        <dbReference type="Proteomes" id="UP000091857"/>
    </source>
</evidence>
<evidence type="ECO:0000256" key="4">
    <source>
        <dbReference type="ARBA" id="ARBA00022801"/>
    </source>
</evidence>
<dbReference type="AlphaFoldDB" id="A0A2C9U9E6"/>
<evidence type="ECO:0000256" key="7">
    <source>
        <dbReference type="SAM" id="MobiDB-lite"/>
    </source>
</evidence>
<dbReference type="OrthoDB" id="206213at2759"/>
<feature type="compositionally biased region" description="Basic and acidic residues" evidence="7">
    <location>
        <begin position="25"/>
        <end position="35"/>
    </location>
</feature>
<dbReference type="Gramene" id="Manes.16G035400.1.v8.1">
    <property type="protein sequence ID" value="Manes.16G035400.1.v8.1.CDS"/>
    <property type="gene ID" value="Manes.16G035400.v8.1"/>
</dbReference>
<dbReference type="FunFam" id="3.90.79.10:FF:000036">
    <property type="entry name" value="Nudix hydrolase 11"/>
    <property type="match status" value="1"/>
</dbReference>
<dbReference type="EMBL" id="CM004402">
    <property type="protein sequence ID" value="OAY26278.1"/>
    <property type="molecule type" value="Genomic_DNA"/>
</dbReference>
<evidence type="ECO:0000256" key="1">
    <source>
        <dbReference type="ARBA" id="ARBA00001936"/>
    </source>
</evidence>
<dbReference type="Pfam" id="PF00293">
    <property type="entry name" value="NUDIX"/>
    <property type="match status" value="1"/>
</dbReference>
<dbReference type="GO" id="GO:0046872">
    <property type="term" value="F:metal ion binding"/>
    <property type="evidence" value="ECO:0007669"/>
    <property type="project" value="UniProtKB-KW"/>
</dbReference>
<dbReference type="GO" id="GO:2001294">
    <property type="term" value="P:malonyl-CoA catabolic process"/>
    <property type="evidence" value="ECO:0007669"/>
    <property type="project" value="EnsemblPlants"/>
</dbReference>
<keyword evidence="4" id="KW-0378">Hydrolase</keyword>
<evidence type="ECO:0000256" key="2">
    <source>
        <dbReference type="ARBA" id="ARBA00001946"/>
    </source>
</evidence>
<dbReference type="InterPro" id="IPR000086">
    <property type="entry name" value="NUDIX_hydrolase_dom"/>
</dbReference>
<dbReference type="GO" id="GO:0008893">
    <property type="term" value="F:guanosine-3',5'-bis(diphosphate) 3'-diphosphatase activity"/>
    <property type="evidence" value="ECO:0007669"/>
    <property type="project" value="EnsemblPlants"/>
</dbReference>
<evidence type="ECO:0000256" key="3">
    <source>
        <dbReference type="ARBA" id="ARBA00022723"/>
    </source>
</evidence>
<comment type="cofactor">
    <cofactor evidence="2">
        <name>Mg(2+)</name>
        <dbReference type="ChEBI" id="CHEBI:18420"/>
    </cofactor>
</comment>
<organism evidence="9 10">
    <name type="scientific">Manihot esculenta</name>
    <name type="common">Cassava</name>
    <name type="synonym">Jatropha manihot</name>
    <dbReference type="NCBI Taxonomy" id="3983"/>
    <lineage>
        <taxon>Eukaryota</taxon>
        <taxon>Viridiplantae</taxon>
        <taxon>Streptophyta</taxon>
        <taxon>Embryophyta</taxon>
        <taxon>Tracheophyta</taxon>
        <taxon>Spermatophyta</taxon>
        <taxon>Magnoliopsida</taxon>
        <taxon>eudicotyledons</taxon>
        <taxon>Gunneridae</taxon>
        <taxon>Pentapetalae</taxon>
        <taxon>rosids</taxon>
        <taxon>fabids</taxon>
        <taxon>Malpighiales</taxon>
        <taxon>Euphorbiaceae</taxon>
        <taxon>Crotonoideae</taxon>
        <taxon>Manihoteae</taxon>
        <taxon>Manihot</taxon>
    </lineage>
</organism>
<evidence type="ECO:0000256" key="5">
    <source>
        <dbReference type="ARBA" id="ARBA00022842"/>
    </source>
</evidence>
<dbReference type="InterPro" id="IPR015797">
    <property type="entry name" value="NUDIX_hydrolase-like_dom_sf"/>
</dbReference>
<evidence type="ECO:0000256" key="6">
    <source>
        <dbReference type="ARBA" id="ARBA00023211"/>
    </source>
</evidence>
<keyword evidence="3" id="KW-0479">Metal-binding</keyword>
<proteinExistence type="predicted"/>
<dbReference type="GO" id="GO:0010945">
    <property type="term" value="F:coenzyme A diphosphatase activity"/>
    <property type="evidence" value="ECO:0007669"/>
    <property type="project" value="EnsemblPlants"/>
</dbReference>